<dbReference type="Proteomes" id="UP000315377">
    <property type="component" value="Chromosome"/>
</dbReference>
<comment type="similarity">
    <text evidence="1 2">Belongs to the metallophosphoesterase superfamily. YfcE family.</text>
</comment>
<dbReference type="InterPro" id="IPR050126">
    <property type="entry name" value="Ap4A_hydrolase"/>
</dbReference>
<dbReference type="RefSeq" id="WP_087443897.1">
    <property type="nucleotide sequence ID" value="NZ_CABMNB010000036.1"/>
</dbReference>
<dbReference type="InterPro" id="IPR024654">
    <property type="entry name" value="Calcineurin-like_PHP_lpxH"/>
</dbReference>
<name>A0AAP9J0H2_PANTH</name>
<keyword evidence="2" id="KW-0479">Metal-binding</keyword>
<organism evidence="5 6">
    <name type="scientific">Paenibacillus thiaminolyticus</name>
    <name type="common">Bacillus thiaminolyticus</name>
    <dbReference type="NCBI Taxonomy" id="49283"/>
    <lineage>
        <taxon>Bacteria</taxon>
        <taxon>Bacillati</taxon>
        <taxon>Bacillota</taxon>
        <taxon>Bacilli</taxon>
        <taxon>Bacillales</taxon>
        <taxon>Paenibacillaceae</taxon>
        <taxon>Paenibacillus</taxon>
    </lineage>
</organism>
<dbReference type="Proteomes" id="UP001209276">
    <property type="component" value="Unassembled WGS sequence"/>
</dbReference>
<evidence type="ECO:0000313" key="4">
    <source>
        <dbReference type="EMBL" id="MCY9611173.1"/>
    </source>
</evidence>
<evidence type="ECO:0000256" key="1">
    <source>
        <dbReference type="ARBA" id="ARBA00008950"/>
    </source>
</evidence>
<dbReference type="EMBL" id="JAMDMM010000080">
    <property type="protein sequence ID" value="MCY9611173.1"/>
    <property type="molecule type" value="Genomic_DNA"/>
</dbReference>
<feature type="domain" description="Calcineurin-like phosphoesterase" evidence="3">
    <location>
        <begin position="1"/>
        <end position="185"/>
    </location>
</feature>
<gene>
    <name evidence="5" type="ORF">FLT43_00165</name>
    <name evidence="4" type="ORF">M5W83_28920</name>
</gene>
<evidence type="ECO:0000313" key="5">
    <source>
        <dbReference type="EMBL" id="QDM42098.1"/>
    </source>
</evidence>
<dbReference type="EMBL" id="CP041405">
    <property type="protein sequence ID" value="QDM42098.1"/>
    <property type="molecule type" value="Genomic_DNA"/>
</dbReference>
<dbReference type="InterPro" id="IPR000979">
    <property type="entry name" value="Phosphodiesterase_MJ0936/Vps29"/>
</dbReference>
<keyword evidence="7" id="KW-1185">Reference proteome</keyword>
<dbReference type="NCBIfam" id="TIGR00040">
    <property type="entry name" value="yfcE"/>
    <property type="match status" value="1"/>
</dbReference>
<dbReference type="Gene3D" id="3.60.21.10">
    <property type="match status" value="1"/>
</dbReference>
<dbReference type="Pfam" id="PF12850">
    <property type="entry name" value="Metallophos_2"/>
    <property type="match status" value="1"/>
</dbReference>
<evidence type="ECO:0000313" key="7">
    <source>
        <dbReference type="Proteomes" id="UP001209276"/>
    </source>
</evidence>
<evidence type="ECO:0000313" key="6">
    <source>
        <dbReference type="Proteomes" id="UP000315377"/>
    </source>
</evidence>
<dbReference type="PANTHER" id="PTHR42850">
    <property type="entry name" value="METALLOPHOSPHOESTERASE"/>
    <property type="match status" value="1"/>
</dbReference>
<accession>A0AAP9J0H2</accession>
<protein>
    <recommendedName>
        <fullName evidence="2">Phosphoesterase</fullName>
        <ecNumber evidence="2">3.1.4.-</ecNumber>
    </recommendedName>
</protein>
<dbReference type="GO" id="GO:0016791">
    <property type="term" value="F:phosphatase activity"/>
    <property type="evidence" value="ECO:0007669"/>
    <property type="project" value="TreeGrafter"/>
</dbReference>
<dbReference type="GO" id="GO:0046872">
    <property type="term" value="F:metal ion binding"/>
    <property type="evidence" value="ECO:0007669"/>
    <property type="project" value="UniProtKB-KW"/>
</dbReference>
<dbReference type="AlphaFoldDB" id="A0AAP9J0H2"/>
<proteinExistence type="inferred from homology"/>
<dbReference type="EC" id="3.1.4.-" evidence="2"/>
<dbReference type="PANTHER" id="PTHR42850:SF2">
    <property type="entry name" value="BLL5683 PROTEIN"/>
    <property type="match status" value="1"/>
</dbReference>
<dbReference type="GeneID" id="76994419"/>
<dbReference type="GO" id="GO:0005737">
    <property type="term" value="C:cytoplasm"/>
    <property type="evidence" value="ECO:0007669"/>
    <property type="project" value="TreeGrafter"/>
</dbReference>
<evidence type="ECO:0000256" key="2">
    <source>
        <dbReference type="RuleBase" id="RU362039"/>
    </source>
</evidence>
<reference evidence="5 6" key="1">
    <citation type="submission" date="2019-07" db="EMBL/GenBank/DDBJ databases">
        <title>Paenibacillus thiaminolyticus NRRL B-4156.</title>
        <authorList>
            <person name="Hehnly C."/>
            <person name="Zhang L."/>
        </authorList>
    </citation>
    <scope>NUCLEOTIDE SEQUENCE [LARGE SCALE GENOMIC DNA]</scope>
    <source>
        <strain evidence="5 6">NRRL B-4156</strain>
    </source>
</reference>
<reference evidence="4 7" key="2">
    <citation type="submission" date="2022-05" db="EMBL/GenBank/DDBJ databases">
        <title>Genome Sequencing of Bee-Associated Microbes.</title>
        <authorList>
            <person name="Dunlap C."/>
        </authorList>
    </citation>
    <scope>NUCLEOTIDE SEQUENCE [LARGE SCALE GENOMIC DNA]</scope>
    <source>
        <strain evidence="4 7">NRRL B-14613</strain>
    </source>
</reference>
<dbReference type="InterPro" id="IPR029052">
    <property type="entry name" value="Metallo-depent_PP-like"/>
</dbReference>
<dbReference type="SUPFAM" id="SSF56300">
    <property type="entry name" value="Metallo-dependent phosphatases"/>
    <property type="match status" value="1"/>
</dbReference>
<dbReference type="InterPro" id="IPR011152">
    <property type="entry name" value="Pesterase_MJ0912"/>
</dbReference>
<evidence type="ECO:0000259" key="3">
    <source>
        <dbReference type="Pfam" id="PF12850"/>
    </source>
</evidence>
<comment type="cofactor">
    <cofactor evidence="2">
        <name>a divalent metal cation</name>
        <dbReference type="ChEBI" id="CHEBI:60240"/>
    </cofactor>
</comment>
<dbReference type="PIRSF" id="PIRSF000883">
    <property type="entry name" value="Pesterase_MJ0912"/>
    <property type="match status" value="1"/>
</dbReference>
<sequence>MKIAAVYDIHGNYHALKSVFHELEEEDVEKVIIGGDLSWGPQPREVMDFLYSQKEKFIFIMGNSDREMYEYYLNPKHPEDFVDEMNCWCVEQLTKEQLEWIVSFRKFYEIEGKLFVHGSPRSDTESIRVDTPESEVYEMIKGIEQDKMICGHTHIQFVREIYDKQIINAGSVGLQSRAKGACWLLLNDEEIQLKVTKYDFQKAAHSILAGECPYKEDFAEHILNPPYEGP</sequence>